<feature type="transmembrane region" description="Helical" evidence="1">
    <location>
        <begin position="243"/>
        <end position="263"/>
    </location>
</feature>
<name>A0A6C0F9F4_9ZZZZ</name>
<organism evidence="2">
    <name type="scientific">viral metagenome</name>
    <dbReference type="NCBI Taxonomy" id="1070528"/>
    <lineage>
        <taxon>unclassified sequences</taxon>
        <taxon>metagenomes</taxon>
        <taxon>organismal metagenomes</taxon>
    </lineage>
</organism>
<feature type="transmembrane region" description="Helical" evidence="1">
    <location>
        <begin position="56"/>
        <end position="73"/>
    </location>
</feature>
<accession>A0A6C0F9F4</accession>
<keyword evidence="1" id="KW-0472">Membrane</keyword>
<evidence type="ECO:0000313" key="2">
    <source>
        <dbReference type="EMBL" id="QHT37233.1"/>
    </source>
</evidence>
<feature type="transmembrane region" description="Helical" evidence="1">
    <location>
        <begin position="325"/>
        <end position="344"/>
    </location>
</feature>
<feature type="transmembrane region" description="Helical" evidence="1">
    <location>
        <begin position="146"/>
        <end position="166"/>
    </location>
</feature>
<feature type="transmembrane region" description="Helical" evidence="1">
    <location>
        <begin position="6"/>
        <end position="22"/>
    </location>
</feature>
<sequence>MWQIVIGYLLFITSTSILNYVYENNNNNISYLRNEFGYITYVIPLVLHLFEYKTNVYIYTGIFSSIIIYYYIFSNSIVTGISIELFKTLLYDVARYNIYLLKLAESTHTLEDAKQEFPYHGIISNFGNIIELRSYHLYDKFEYTEYMLYVSFVLLLISCVMLTFMWKDFRINPLFNNEFKKRRIHIQSLIVFFGTLSKSIGVLEVSSYINNNNAYIYDIVPLGITFVLIMASKHVLRLQYRIYSLICPLVSLGCTMVILYSPINVPNYILKGFYAIFQTMHFTIFDTTRLMLYIAHDNKLIAFYCAYDTLWIGIAKAIVYSSRNYRQYLLLCSNLIWFILALYSKKYYIKDNERLECIAQLENS</sequence>
<dbReference type="EMBL" id="MN738791">
    <property type="protein sequence ID" value="QHT37233.1"/>
    <property type="molecule type" value="Genomic_DNA"/>
</dbReference>
<proteinExistence type="predicted"/>
<evidence type="ECO:0000256" key="1">
    <source>
        <dbReference type="SAM" id="Phobius"/>
    </source>
</evidence>
<protein>
    <submittedName>
        <fullName evidence="2">Uncharacterized protein</fullName>
    </submittedName>
</protein>
<feature type="transmembrane region" description="Helical" evidence="1">
    <location>
        <begin position="215"/>
        <end position="231"/>
    </location>
</feature>
<dbReference type="PROSITE" id="PS00778">
    <property type="entry name" value="HIS_ACID_PHOSPHAT_2"/>
    <property type="match status" value="1"/>
</dbReference>
<keyword evidence="1" id="KW-1133">Transmembrane helix</keyword>
<feature type="transmembrane region" description="Helical" evidence="1">
    <location>
        <begin position="300"/>
        <end position="319"/>
    </location>
</feature>
<feature type="transmembrane region" description="Helical" evidence="1">
    <location>
        <begin position="269"/>
        <end position="288"/>
    </location>
</feature>
<dbReference type="InterPro" id="IPR033379">
    <property type="entry name" value="Acid_Pase_AS"/>
</dbReference>
<keyword evidence="1" id="KW-0812">Transmembrane</keyword>
<dbReference type="AlphaFoldDB" id="A0A6C0F9F4"/>
<reference evidence="2" key="1">
    <citation type="journal article" date="2020" name="Nature">
        <title>Giant virus diversity and host interactions through global metagenomics.</title>
        <authorList>
            <person name="Schulz F."/>
            <person name="Roux S."/>
            <person name="Paez-Espino D."/>
            <person name="Jungbluth S."/>
            <person name="Walsh D.A."/>
            <person name="Denef V.J."/>
            <person name="McMahon K.D."/>
            <person name="Konstantinidis K.T."/>
            <person name="Eloe-Fadrosh E.A."/>
            <person name="Kyrpides N.C."/>
            <person name="Woyke T."/>
        </authorList>
    </citation>
    <scope>NUCLEOTIDE SEQUENCE</scope>
    <source>
        <strain evidence="2">GVMAG-S-ERX555967-131</strain>
    </source>
</reference>